<keyword evidence="12" id="KW-0784">Thiamine biosynthesis</keyword>
<dbReference type="InterPro" id="IPR022998">
    <property type="entry name" value="ThiamineP_synth_TenI"/>
</dbReference>
<evidence type="ECO:0000256" key="11">
    <source>
        <dbReference type="ARBA" id="ARBA00022842"/>
    </source>
</evidence>
<evidence type="ECO:0000259" key="19">
    <source>
        <dbReference type="Pfam" id="PF02581"/>
    </source>
</evidence>
<dbReference type="SUPFAM" id="SSF51391">
    <property type="entry name" value="Thiamin phosphate synthase"/>
    <property type="match status" value="1"/>
</dbReference>
<keyword evidence="6" id="KW-0808">Transferase</keyword>
<keyword evidence="8" id="KW-0547">Nucleotide-binding</keyword>
<reference evidence="21" key="5">
    <citation type="submission" date="2015-06" db="UniProtKB">
        <authorList>
            <consortium name="EnsemblFungi"/>
        </authorList>
    </citation>
    <scope>IDENTIFICATION</scope>
    <source>
        <strain evidence="21">ATCC 64411</strain>
    </source>
</reference>
<dbReference type="HAMAP" id="MF_00228">
    <property type="entry name" value="Thz_kinase"/>
    <property type="match status" value="1"/>
</dbReference>
<dbReference type="InterPro" id="IPR036206">
    <property type="entry name" value="ThiamineP_synth_sf"/>
</dbReference>
<reference evidence="22" key="2">
    <citation type="submission" date="2010-05" db="EMBL/GenBank/DDBJ databases">
        <title>The genome sequence of Magnaporthe poae strain ATCC 64411.</title>
        <authorList>
            <person name="Ma L.-J."/>
            <person name="Dead R."/>
            <person name="Young S."/>
            <person name="Zeng Q."/>
            <person name="Koehrsen M."/>
            <person name="Alvarado L."/>
            <person name="Berlin A."/>
            <person name="Chapman S.B."/>
            <person name="Chen Z."/>
            <person name="Freedman E."/>
            <person name="Gellesch M."/>
            <person name="Goldberg J."/>
            <person name="Griggs A."/>
            <person name="Gujja S."/>
            <person name="Heilman E.R."/>
            <person name="Heiman D."/>
            <person name="Hepburn T."/>
            <person name="Howarth C."/>
            <person name="Jen D."/>
            <person name="Larson L."/>
            <person name="Mehta T."/>
            <person name="Neiman D."/>
            <person name="Pearson M."/>
            <person name="Roberts A."/>
            <person name="Saif S."/>
            <person name="Shea T."/>
            <person name="Shenoy N."/>
            <person name="Sisk P."/>
            <person name="Stolte C."/>
            <person name="Sykes S."/>
            <person name="Walk T."/>
            <person name="White J."/>
            <person name="Yandava C."/>
            <person name="Haas B."/>
            <person name="Nusbaum C."/>
            <person name="Birren B."/>
        </authorList>
    </citation>
    <scope>NUCLEOTIDE SEQUENCE [LARGE SCALE GENOMIC DNA]</scope>
    <source>
        <strain evidence="22">ATCC 64411 / 73-15</strain>
    </source>
</reference>
<dbReference type="OrthoDB" id="4994at2759"/>
<dbReference type="PANTHER" id="PTHR20857:SF23">
    <property type="entry name" value="THIAMINE BIOSYNTHETIC BIFUNCTIONAL ENZYME"/>
    <property type="match status" value="1"/>
</dbReference>
<evidence type="ECO:0000256" key="5">
    <source>
        <dbReference type="ARBA" id="ARBA00005165"/>
    </source>
</evidence>
<reference evidence="20" key="1">
    <citation type="submission" date="2010-05" db="EMBL/GenBank/DDBJ databases">
        <title>The Genome Sequence of Magnaporthe poae strain ATCC 64411.</title>
        <authorList>
            <consortium name="The Broad Institute Genome Sequencing Platform"/>
            <consortium name="Broad Institute Genome Sequencing Center for Infectious Disease"/>
            <person name="Ma L.-J."/>
            <person name="Dead R."/>
            <person name="Young S."/>
            <person name="Zeng Q."/>
            <person name="Koehrsen M."/>
            <person name="Alvarado L."/>
            <person name="Berlin A."/>
            <person name="Chapman S.B."/>
            <person name="Chen Z."/>
            <person name="Freedman E."/>
            <person name="Gellesch M."/>
            <person name="Goldberg J."/>
            <person name="Griggs A."/>
            <person name="Gujja S."/>
            <person name="Heilman E.R."/>
            <person name="Heiman D."/>
            <person name="Hepburn T."/>
            <person name="Howarth C."/>
            <person name="Jen D."/>
            <person name="Larson L."/>
            <person name="Mehta T."/>
            <person name="Neiman D."/>
            <person name="Pearson M."/>
            <person name="Roberts A."/>
            <person name="Saif S."/>
            <person name="Shea T."/>
            <person name="Shenoy N."/>
            <person name="Sisk P."/>
            <person name="Stolte C."/>
            <person name="Sykes S."/>
            <person name="Walk T."/>
            <person name="White J."/>
            <person name="Yandava C."/>
            <person name="Haas B."/>
            <person name="Nusbaum C."/>
            <person name="Birren B."/>
        </authorList>
    </citation>
    <scope>NUCLEOTIDE SEQUENCE</scope>
    <source>
        <strain evidence="20">ATCC 64411</strain>
    </source>
</reference>
<evidence type="ECO:0000256" key="2">
    <source>
        <dbReference type="ARBA" id="ARBA00001946"/>
    </source>
</evidence>
<dbReference type="NCBIfam" id="TIGR00693">
    <property type="entry name" value="thiE"/>
    <property type="match status" value="1"/>
</dbReference>
<dbReference type="EMBL" id="ADBL01000794">
    <property type="status" value="NOT_ANNOTATED_CDS"/>
    <property type="molecule type" value="Genomic_DNA"/>
</dbReference>
<dbReference type="GO" id="GO:0004417">
    <property type="term" value="F:hydroxyethylthiazole kinase activity"/>
    <property type="evidence" value="ECO:0007669"/>
    <property type="project" value="UniProtKB-EC"/>
</dbReference>
<accession>A0A0C4DTP6</accession>
<evidence type="ECO:0000256" key="9">
    <source>
        <dbReference type="ARBA" id="ARBA00022777"/>
    </source>
</evidence>
<dbReference type="PRINTS" id="PR01099">
    <property type="entry name" value="HYETHTZKNASE"/>
</dbReference>
<dbReference type="InterPro" id="IPR000417">
    <property type="entry name" value="Hyethyz_kinase"/>
</dbReference>
<dbReference type="STRING" id="644358.A0A0C4DTP6"/>
<gene>
    <name evidence="20" type="ORF">MAPG_03317</name>
</gene>
<dbReference type="GO" id="GO:0005737">
    <property type="term" value="C:cytoplasm"/>
    <property type="evidence" value="ECO:0007669"/>
    <property type="project" value="TreeGrafter"/>
</dbReference>
<comment type="catalytic activity">
    <reaction evidence="1">
        <text>5-(2-hydroxyethyl)-4-methylthiazole + ATP = 4-methyl-5-(2-phosphooxyethyl)-thiazole + ADP + H(+)</text>
        <dbReference type="Rhea" id="RHEA:24212"/>
        <dbReference type="ChEBI" id="CHEBI:15378"/>
        <dbReference type="ChEBI" id="CHEBI:17957"/>
        <dbReference type="ChEBI" id="CHEBI:30616"/>
        <dbReference type="ChEBI" id="CHEBI:58296"/>
        <dbReference type="ChEBI" id="CHEBI:456216"/>
        <dbReference type="EC" id="2.7.1.50"/>
    </reaction>
</comment>
<evidence type="ECO:0000256" key="14">
    <source>
        <dbReference type="ARBA" id="ARBA00047851"/>
    </source>
</evidence>
<dbReference type="EnsemblFungi" id="MAPG_03317T0">
    <property type="protein sequence ID" value="MAPG_03317T0"/>
    <property type="gene ID" value="MAPG_03317"/>
</dbReference>
<comment type="pathway">
    <text evidence="4">Cofactor biosynthesis; thiamine diphosphate biosynthesis; 4-methyl-5-(2-phosphoethyl)-thiazole from 5-(2-hydroxyethyl)-4-methylthiazole: step 1/1.</text>
</comment>
<comment type="similarity">
    <text evidence="16">In the C-terminal section; belongs to the Thz kinase family.</text>
</comment>
<dbReference type="AlphaFoldDB" id="A0A0C4DTP6"/>
<dbReference type="FunFam" id="3.20.20.70:FF:000104">
    <property type="entry name" value="Thiamine biosynthetic bifunctional enzyme"/>
    <property type="match status" value="1"/>
</dbReference>
<evidence type="ECO:0000256" key="15">
    <source>
        <dbReference type="ARBA" id="ARBA00047883"/>
    </source>
</evidence>
<dbReference type="HAMAP" id="MF_00097">
    <property type="entry name" value="TMP_synthase"/>
    <property type="match status" value="1"/>
</dbReference>
<reference evidence="20" key="3">
    <citation type="submission" date="2011-03" db="EMBL/GenBank/DDBJ databases">
        <title>Annotation of Magnaporthe poae ATCC 64411.</title>
        <authorList>
            <person name="Ma L.-J."/>
            <person name="Dead R."/>
            <person name="Young S.K."/>
            <person name="Zeng Q."/>
            <person name="Gargeya S."/>
            <person name="Fitzgerald M."/>
            <person name="Haas B."/>
            <person name="Abouelleil A."/>
            <person name="Alvarado L."/>
            <person name="Arachchi H.M."/>
            <person name="Berlin A."/>
            <person name="Brown A."/>
            <person name="Chapman S.B."/>
            <person name="Chen Z."/>
            <person name="Dunbar C."/>
            <person name="Freedman E."/>
            <person name="Gearin G."/>
            <person name="Gellesch M."/>
            <person name="Goldberg J."/>
            <person name="Griggs A."/>
            <person name="Gujja S."/>
            <person name="Heiman D."/>
            <person name="Howarth C."/>
            <person name="Larson L."/>
            <person name="Lui A."/>
            <person name="MacDonald P.J.P."/>
            <person name="Mehta T."/>
            <person name="Montmayeur A."/>
            <person name="Murphy C."/>
            <person name="Neiman D."/>
            <person name="Pearson M."/>
            <person name="Priest M."/>
            <person name="Roberts A."/>
            <person name="Saif S."/>
            <person name="Shea T."/>
            <person name="Shenoy N."/>
            <person name="Sisk P."/>
            <person name="Stolte C."/>
            <person name="Sykes S."/>
            <person name="Yandava C."/>
            <person name="Wortman J."/>
            <person name="Nusbaum C."/>
            <person name="Birren B."/>
        </authorList>
    </citation>
    <scope>NUCLEOTIDE SEQUENCE</scope>
    <source>
        <strain evidence="20">ATCC 64411</strain>
    </source>
</reference>
<dbReference type="SUPFAM" id="SSF53613">
    <property type="entry name" value="Ribokinase-like"/>
    <property type="match status" value="1"/>
</dbReference>
<keyword evidence="11" id="KW-0460">Magnesium</keyword>
<comment type="catalytic activity">
    <reaction evidence="14">
        <text>2-(2-carboxy-4-methylthiazol-5-yl)ethyl phosphate + 4-amino-2-methyl-5-(diphosphooxymethyl)pyrimidine + 2 H(+) = thiamine phosphate + CO2 + diphosphate</text>
        <dbReference type="Rhea" id="RHEA:47848"/>
        <dbReference type="ChEBI" id="CHEBI:15378"/>
        <dbReference type="ChEBI" id="CHEBI:16526"/>
        <dbReference type="ChEBI" id="CHEBI:33019"/>
        <dbReference type="ChEBI" id="CHEBI:37575"/>
        <dbReference type="ChEBI" id="CHEBI:57841"/>
        <dbReference type="ChEBI" id="CHEBI:62890"/>
        <dbReference type="EC" id="2.5.1.3"/>
    </reaction>
</comment>
<dbReference type="Proteomes" id="UP000011715">
    <property type="component" value="Unassembled WGS sequence"/>
</dbReference>
<evidence type="ECO:0000256" key="1">
    <source>
        <dbReference type="ARBA" id="ARBA00001771"/>
    </source>
</evidence>
<keyword evidence="9 20" id="KW-0418">Kinase</keyword>
<comment type="cofactor">
    <cofactor evidence="2">
        <name>Mg(2+)</name>
        <dbReference type="ChEBI" id="CHEBI:18420"/>
    </cofactor>
</comment>
<evidence type="ECO:0000313" key="21">
    <source>
        <dbReference type="EnsemblFungi" id="MAPG_03317T0"/>
    </source>
</evidence>
<dbReference type="GO" id="GO:0009228">
    <property type="term" value="P:thiamine biosynthetic process"/>
    <property type="evidence" value="ECO:0007669"/>
    <property type="project" value="UniProtKB-KW"/>
</dbReference>
<evidence type="ECO:0000256" key="16">
    <source>
        <dbReference type="ARBA" id="ARBA00061146"/>
    </source>
</evidence>
<evidence type="ECO:0000256" key="12">
    <source>
        <dbReference type="ARBA" id="ARBA00022977"/>
    </source>
</evidence>
<sequence>MPNGNVDYSLYLVTDSTPAILGGRDICDVVEQAIRGGVTIVQYRDKTSDTRELIDVATRLHRITREHNVPLLINDRVDVALAVGCEGVHLGQDDMSLEDARRLLGPDAIIGISANNGFEAIRACYGGADYLGIGTIFATSTKTNTRSILGTAGLQYILGMLTRRAACKPVATVAIGGINSTNVQRVLYQSEVWPFSNDGDNNKKLDGVAVVSAIVAAPDPEAAARDLLRLVKEPPPFATREGTAQPQDPSEILGLVPGIIEAMHETTPLSHNMTNLVVQNFSANVALAVGASPIMANYGEEAVDLANLGGALVVNMGSVTPDSIENYVKAIRAYNLAGRPVIFDPVGAGATLVRRASVKVILAAGYLDVIKGNEGEIANVLDVELESELRLKGAPPAAEGGSPQDPQGDLPQQRGVDSGPSTRDDAARALLAVRLARLRRCVVVMTGATDFIADPDRAFSLSHGHVLLSRVTGTGCALGTVISAACSVSHPGGDKLTAAIAALLLFNLCAEVAAGRCQGRGTFVPVFLDVLADCSVSTAEGDTSWMDLAQVRRHDTEDGRVVAVNELPEAEAEPDAEEEST</sequence>
<comment type="similarity">
    <text evidence="17">In the N-terminal section; belongs to the thiamine-phosphate synthase family.</text>
</comment>
<evidence type="ECO:0000256" key="7">
    <source>
        <dbReference type="ARBA" id="ARBA00022723"/>
    </source>
</evidence>
<dbReference type="VEuPathDB" id="FungiDB:MAPG_03317"/>
<dbReference type="CDD" id="cd00564">
    <property type="entry name" value="TMP_TenI"/>
    <property type="match status" value="1"/>
</dbReference>
<feature type="domain" description="Thiamine phosphate synthase/TenI" evidence="19">
    <location>
        <begin position="10"/>
        <end position="214"/>
    </location>
</feature>
<dbReference type="UniPathway" id="UPA00060">
    <property type="reaction ID" value="UER00139"/>
</dbReference>
<dbReference type="eggNOG" id="ENOG502QS2M">
    <property type="taxonomic scope" value="Eukaryota"/>
</dbReference>
<dbReference type="Gene3D" id="3.40.1190.20">
    <property type="match status" value="1"/>
</dbReference>
<evidence type="ECO:0000256" key="6">
    <source>
        <dbReference type="ARBA" id="ARBA00022679"/>
    </source>
</evidence>
<dbReference type="InterPro" id="IPR034291">
    <property type="entry name" value="TMP_synthase"/>
</dbReference>
<dbReference type="Pfam" id="PF02110">
    <property type="entry name" value="HK"/>
    <property type="match status" value="2"/>
</dbReference>
<reference evidence="21" key="4">
    <citation type="journal article" date="2015" name="G3 (Bethesda)">
        <title>Genome sequences of three phytopathogenic species of the Magnaporthaceae family of fungi.</title>
        <authorList>
            <person name="Okagaki L.H."/>
            <person name="Nunes C.C."/>
            <person name="Sailsbery J."/>
            <person name="Clay B."/>
            <person name="Brown D."/>
            <person name="John T."/>
            <person name="Oh Y."/>
            <person name="Young N."/>
            <person name="Fitzgerald M."/>
            <person name="Haas B.J."/>
            <person name="Zeng Q."/>
            <person name="Young S."/>
            <person name="Adiconis X."/>
            <person name="Fan L."/>
            <person name="Levin J.Z."/>
            <person name="Mitchell T.K."/>
            <person name="Okubara P.A."/>
            <person name="Farman M.L."/>
            <person name="Kohn L.M."/>
            <person name="Birren B."/>
            <person name="Ma L.-J."/>
            <person name="Dean R.A."/>
        </authorList>
    </citation>
    <scope>NUCLEOTIDE SEQUENCE</scope>
    <source>
        <strain evidence="21">ATCC 64411 / 73-15</strain>
    </source>
</reference>
<evidence type="ECO:0000256" key="18">
    <source>
        <dbReference type="SAM" id="MobiDB-lite"/>
    </source>
</evidence>
<proteinExistence type="inferred from homology"/>
<keyword evidence="22" id="KW-1185">Reference proteome</keyword>
<evidence type="ECO:0000313" key="20">
    <source>
        <dbReference type="EMBL" id="KLU84273.1"/>
    </source>
</evidence>
<evidence type="ECO:0000256" key="4">
    <source>
        <dbReference type="ARBA" id="ARBA00004868"/>
    </source>
</evidence>
<dbReference type="Pfam" id="PF02581">
    <property type="entry name" value="TMP-TENI"/>
    <property type="match status" value="1"/>
</dbReference>
<dbReference type="GO" id="GO:0009229">
    <property type="term" value="P:thiamine diphosphate biosynthetic process"/>
    <property type="evidence" value="ECO:0007669"/>
    <property type="project" value="UniProtKB-UniPathway"/>
</dbReference>
<feature type="region of interest" description="Disordered" evidence="18">
    <location>
        <begin position="393"/>
        <end position="423"/>
    </location>
</feature>
<dbReference type="CDD" id="cd01170">
    <property type="entry name" value="THZ_kinase"/>
    <property type="match status" value="1"/>
</dbReference>
<dbReference type="GO" id="GO:0000287">
    <property type="term" value="F:magnesium ion binding"/>
    <property type="evidence" value="ECO:0007669"/>
    <property type="project" value="InterPro"/>
</dbReference>
<organism evidence="21 22">
    <name type="scientific">Magnaporthiopsis poae (strain ATCC 64411 / 73-15)</name>
    <name type="common">Kentucky bluegrass fungus</name>
    <name type="synonym">Magnaporthe poae</name>
    <dbReference type="NCBI Taxonomy" id="644358"/>
    <lineage>
        <taxon>Eukaryota</taxon>
        <taxon>Fungi</taxon>
        <taxon>Dikarya</taxon>
        <taxon>Ascomycota</taxon>
        <taxon>Pezizomycotina</taxon>
        <taxon>Sordariomycetes</taxon>
        <taxon>Sordariomycetidae</taxon>
        <taxon>Magnaporthales</taxon>
        <taxon>Magnaporthaceae</taxon>
        <taxon>Magnaporthiopsis</taxon>
    </lineage>
</organism>
<evidence type="ECO:0000256" key="17">
    <source>
        <dbReference type="ARBA" id="ARBA00061283"/>
    </source>
</evidence>
<protein>
    <submittedName>
        <fullName evidence="20">Hydroxyethylthiazole kinase</fullName>
    </submittedName>
</protein>
<evidence type="ECO:0000313" key="22">
    <source>
        <dbReference type="Proteomes" id="UP000011715"/>
    </source>
</evidence>
<dbReference type="InterPro" id="IPR013785">
    <property type="entry name" value="Aldolase_TIM"/>
</dbReference>
<dbReference type="GO" id="GO:0005524">
    <property type="term" value="F:ATP binding"/>
    <property type="evidence" value="ECO:0007669"/>
    <property type="project" value="UniProtKB-KW"/>
</dbReference>
<evidence type="ECO:0000256" key="10">
    <source>
        <dbReference type="ARBA" id="ARBA00022840"/>
    </source>
</evidence>
<name>A0A0C4DTP6_MAGP6</name>
<dbReference type="OMA" id="GQTDMPI"/>
<dbReference type="EMBL" id="GL876967">
    <property type="protein sequence ID" value="KLU84273.1"/>
    <property type="molecule type" value="Genomic_DNA"/>
</dbReference>
<comment type="catalytic activity">
    <reaction evidence="13">
        <text>4-methyl-5-(2-phosphooxyethyl)-thiazole + 4-amino-2-methyl-5-(diphosphooxymethyl)pyrimidine + H(+) = thiamine phosphate + diphosphate</text>
        <dbReference type="Rhea" id="RHEA:22328"/>
        <dbReference type="ChEBI" id="CHEBI:15378"/>
        <dbReference type="ChEBI" id="CHEBI:33019"/>
        <dbReference type="ChEBI" id="CHEBI:37575"/>
        <dbReference type="ChEBI" id="CHEBI:57841"/>
        <dbReference type="ChEBI" id="CHEBI:58296"/>
        <dbReference type="EC" id="2.5.1.3"/>
    </reaction>
</comment>
<comment type="function">
    <text evidence="3">Condenses 4-methyl-5-(beta-hydroxyethyl)thiazole monophosphate (THZ-P) and 2-methyl-4-amino-5-hydroxymethyl pyrimidine pyrophosphate (HMP-PP) to form thiamine monophosphate (TMP).</text>
</comment>
<dbReference type="GO" id="GO:0004789">
    <property type="term" value="F:thiamine-phosphate diphosphorylase activity"/>
    <property type="evidence" value="ECO:0007669"/>
    <property type="project" value="UniProtKB-EC"/>
</dbReference>
<dbReference type="Gene3D" id="3.20.20.70">
    <property type="entry name" value="Aldolase class I"/>
    <property type="match status" value="1"/>
</dbReference>
<dbReference type="InterPro" id="IPR029056">
    <property type="entry name" value="Ribokinase-like"/>
</dbReference>
<evidence type="ECO:0000256" key="8">
    <source>
        <dbReference type="ARBA" id="ARBA00022741"/>
    </source>
</evidence>
<comment type="catalytic activity">
    <reaction evidence="15">
        <text>2-[(2R,5Z)-2-carboxy-4-methylthiazol-5(2H)-ylidene]ethyl phosphate + 4-amino-2-methyl-5-(diphosphooxymethyl)pyrimidine + 2 H(+) = thiamine phosphate + CO2 + diphosphate</text>
        <dbReference type="Rhea" id="RHEA:47844"/>
        <dbReference type="ChEBI" id="CHEBI:15378"/>
        <dbReference type="ChEBI" id="CHEBI:16526"/>
        <dbReference type="ChEBI" id="CHEBI:33019"/>
        <dbReference type="ChEBI" id="CHEBI:37575"/>
        <dbReference type="ChEBI" id="CHEBI:57841"/>
        <dbReference type="ChEBI" id="CHEBI:62899"/>
        <dbReference type="EC" id="2.5.1.3"/>
    </reaction>
</comment>
<evidence type="ECO:0000256" key="13">
    <source>
        <dbReference type="ARBA" id="ARBA00047334"/>
    </source>
</evidence>
<evidence type="ECO:0000256" key="3">
    <source>
        <dbReference type="ARBA" id="ARBA00003814"/>
    </source>
</evidence>
<dbReference type="PANTHER" id="PTHR20857">
    <property type="entry name" value="THIAMINE-PHOSPHATE PYROPHOSPHORYLASE"/>
    <property type="match status" value="1"/>
</dbReference>
<comment type="pathway">
    <text evidence="5">Cofactor biosynthesis; thiamine diphosphate biosynthesis; thiamine phosphate from 4-amino-2-methyl-5-diphosphomethylpyrimidine and 4-methyl-5-(2-phosphoethyl)-thiazole: step 1/1.</text>
</comment>
<keyword evidence="7" id="KW-0479">Metal-binding</keyword>
<keyword evidence="10" id="KW-0067">ATP-binding</keyword>